<organism evidence="5 6">
    <name type="scientific">Campylobacter subantarcticus LMG 24374</name>
    <dbReference type="NCBI Taxonomy" id="1388751"/>
    <lineage>
        <taxon>Bacteria</taxon>
        <taxon>Pseudomonadati</taxon>
        <taxon>Campylobacterota</taxon>
        <taxon>Epsilonproteobacteria</taxon>
        <taxon>Campylobacterales</taxon>
        <taxon>Campylobacteraceae</taxon>
        <taxon>Campylobacter</taxon>
    </lineage>
</organism>
<reference evidence="5 6" key="1">
    <citation type="journal article" date="2014" name="Genome Biol. Evol.">
        <title>Comparative Genomics of the Campylobacter lari Group.</title>
        <authorList>
            <person name="Miller W.G."/>
            <person name="Yee E."/>
            <person name="Chapman M.H."/>
            <person name="Smith T.P."/>
            <person name="Bono J.L."/>
            <person name="Huynh S."/>
            <person name="Parker C.T."/>
            <person name="Vandamme P."/>
            <person name="Luong K."/>
            <person name="Korlach J."/>
        </authorList>
    </citation>
    <scope>NUCLEOTIDE SEQUENCE [LARGE SCALE GENOMIC DNA]</scope>
    <source>
        <strain evidence="5 6">LMG 24374</strain>
    </source>
</reference>
<dbReference type="EMBL" id="CP007772">
    <property type="protein sequence ID" value="AJC90580.1"/>
    <property type="molecule type" value="Genomic_DNA"/>
</dbReference>
<evidence type="ECO:0000313" key="6">
    <source>
        <dbReference type="Proteomes" id="UP000031135"/>
    </source>
</evidence>
<dbReference type="HOGENOM" id="CLU_091396_4_1_7"/>
<feature type="active site" description="Proton acceptor" evidence="3">
    <location>
        <position position="66"/>
    </location>
</feature>
<feature type="binding site" evidence="4">
    <location>
        <begin position="67"/>
        <end position="71"/>
    </location>
    <ligand>
        <name>D-ribulose 5-phosphate</name>
        <dbReference type="ChEBI" id="CHEBI:58121"/>
    </ligand>
</feature>
<dbReference type="RefSeq" id="WP_039663487.1">
    <property type="nucleotide sequence ID" value="NZ_CP007772.1"/>
</dbReference>
<feature type="binding site" evidence="4">
    <location>
        <position position="137"/>
    </location>
    <ligand>
        <name>D-ribulose 5-phosphate</name>
        <dbReference type="ChEBI" id="CHEBI:58121"/>
    </ligand>
</feature>
<dbReference type="PIRSF" id="PIRSF005384">
    <property type="entry name" value="RpiB_LacA_B"/>
    <property type="match status" value="1"/>
</dbReference>
<proteinExistence type="inferred from homology"/>
<dbReference type="PANTHER" id="PTHR30345">
    <property type="entry name" value="RIBOSE-5-PHOSPHATE ISOMERASE B"/>
    <property type="match status" value="1"/>
</dbReference>
<feature type="binding site" evidence="4">
    <location>
        <begin position="11"/>
        <end position="12"/>
    </location>
    <ligand>
        <name>D-ribulose 5-phosphate</name>
        <dbReference type="ChEBI" id="CHEBI:58121"/>
    </ligand>
</feature>
<dbReference type="GO" id="GO:0004751">
    <property type="term" value="F:ribose-5-phosphate isomerase activity"/>
    <property type="evidence" value="ECO:0007669"/>
    <property type="project" value="UniProtKB-EC"/>
</dbReference>
<feature type="binding site" evidence="4">
    <location>
        <position position="110"/>
    </location>
    <ligand>
        <name>D-ribulose 5-phosphate</name>
        <dbReference type="ChEBI" id="CHEBI:58121"/>
    </ligand>
</feature>
<dbReference type="Pfam" id="PF02502">
    <property type="entry name" value="LacAB_rpiB"/>
    <property type="match status" value="1"/>
</dbReference>
<comment type="similarity">
    <text evidence="1">Belongs to the LacAB/RpiB family.</text>
</comment>
<evidence type="ECO:0000256" key="2">
    <source>
        <dbReference type="ARBA" id="ARBA00023235"/>
    </source>
</evidence>
<dbReference type="EC" id="5.3.1.-" evidence="5"/>
<dbReference type="OrthoDB" id="1778624at2"/>
<dbReference type="InterPro" id="IPR036569">
    <property type="entry name" value="RpiB_LacA_LacB_sf"/>
</dbReference>
<dbReference type="AlphaFoldDB" id="A0A0A8HA89"/>
<evidence type="ECO:0000256" key="3">
    <source>
        <dbReference type="PIRSR" id="PIRSR005384-1"/>
    </source>
</evidence>
<accession>A0A0A8HA89</accession>
<keyword evidence="2 5" id="KW-0413">Isomerase</keyword>
<evidence type="ECO:0000256" key="1">
    <source>
        <dbReference type="ARBA" id="ARBA00008754"/>
    </source>
</evidence>
<dbReference type="KEGG" id="csm:CSUB8521_0729"/>
<name>A0A0A8HA89_9BACT</name>
<sequence length="145" mass="16258">MLREKIYIASDHAGFTLKQEITKFLQEKNIVFEDLGPFCDDRCDYPDYAHLLSSKINEKSFGILACGSGIGMSIAANRHKNIRCALCNEPLSAKLSREHNDANVLALGARLTGIDMTFEIISIFINTSFSGGRHHIRISKIEERL</sequence>
<dbReference type="NCBIfam" id="NF004051">
    <property type="entry name" value="PRK05571.1"/>
    <property type="match status" value="1"/>
</dbReference>
<dbReference type="NCBIfam" id="TIGR01120">
    <property type="entry name" value="rpiB"/>
    <property type="match status" value="1"/>
</dbReference>
<dbReference type="GO" id="GO:0005975">
    <property type="term" value="P:carbohydrate metabolic process"/>
    <property type="evidence" value="ECO:0007669"/>
    <property type="project" value="InterPro"/>
</dbReference>
<dbReference type="InterPro" id="IPR003500">
    <property type="entry name" value="RpiB_LacA_LacB"/>
</dbReference>
<feature type="active site" description="Proton donor" evidence="3">
    <location>
        <position position="99"/>
    </location>
</feature>
<evidence type="ECO:0000313" key="5">
    <source>
        <dbReference type="EMBL" id="AJC90580.1"/>
    </source>
</evidence>
<dbReference type="PANTHER" id="PTHR30345:SF0">
    <property type="entry name" value="DNA DAMAGE-REPAIR_TOLERATION PROTEIN DRT102"/>
    <property type="match status" value="1"/>
</dbReference>
<evidence type="ECO:0000256" key="4">
    <source>
        <dbReference type="PIRSR" id="PIRSR005384-2"/>
    </source>
</evidence>
<dbReference type="EC" id="5.3.1.6" evidence="5"/>
<dbReference type="SUPFAM" id="SSF89623">
    <property type="entry name" value="Ribose/Galactose isomerase RpiB/AlsB"/>
    <property type="match status" value="1"/>
</dbReference>
<protein>
    <submittedName>
        <fullName evidence="5">Allose-6-phosphate isomerase / ribose-5-phosphate isomerase B</fullName>
        <ecNumber evidence="5">5.3.1.-</ecNumber>
        <ecNumber evidence="5">5.3.1.6</ecNumber>
    </submittedName>
</protein>
<dbReference type="NCBIfam" id="TIGR00689">
    <property type="entry name" value="rpiB_lacA_lacB"/>
    <property type="match status" value="1"/>
</dbReference>
<gene>
    <name evidence="5" type="primary">rpiB</name>
    <name evidence="5" type="ORF">CSUB8521_0729</name>
</gene>
<dbReference type="InterPro" id="IPR004785">
    <property type="entry name" value="RpiB"/>
</dbReference>
<dbReference type="Gene3D" id="3.40.1400.10">
    <property type="entry name" value="Sugar-phosphate isomerase, RpiB/LacA/LacB"/>
    <property type="match status" value="1"/>
</dbReference>
<feature type="binding site" evidence="4">
    <location>
        <position position="100"/>
    </location>
    <ligand>
        <name>D-ribulose 5-phosphate</name>
        <dbReference type="ChEBI" id="CHEBI:58121"/>
    </ligand>
</feature>
<dbReference type="Proteomes" id="UP000031135">
    <property type="component" value="Chromosome"/>
</dbReference>
<feature type="binding site" evidence="4">
    <location>
        <position position="133"/>
    </location>
    <ligand>
        <name>D-ribulose 5-phosphate</name>
        <dbReference type="ChEBI" id="CHEBI:58121"/>
    </ligand>
</feature>